<keyword evidence="5" id="KW-1185">Reference proteome</keyword>
<dbReference type="Pfam" id="PF13620">
    <property type="entry name" value="CarboxypepD_reg"/>
    <property type="match status" value="3"/>
</dbReference>
<name>A0ABV8JI42_9BACL</name>
<organism evidence="4 5">
    <name type="scientific">Salinithrix halophila</name>
    <dbReference type="NCBI Taxonomy" id="1485204"/>
    <lineage>
        <taxon>Bacteria</taxon>
        <taxon>Bacillati</taxon>
        <taxon>Bacillota</taxon>
        <taxon>Bacilli</taxon>
        <taxon>Bacillales</taxon>
        <taxon>Thermoactinomycetaceae</taxon>
        <taxon>Salinithrix</taxon>
    </lineage>
</organism>
<dbReference type="InterPro" id="IPR013784">
    <property type="entry name" value="Carb-bd-like_fold"/>
</dbReference>
<evidence type="ECO:0000313" key="4">
    <source>
        <dbReference type="EMBL" id="MFC4078000.1"/>
    </source>
</evidence>
<sequence>MAITDRYTLLPSPPTTITGREERTQNLSLQAAPTADTGNISGTVRRPDGTPVNEATVQLFDSNEQPFEHTNSNPSGQFIFPRVPVGSYFITASEPGLLTPTRIAVSVIKNRTTSVAITMQPDPDATKNSIFGIVRNSVTNQPIEDATVELFQVVGGTPQLVGIVSTNADGQYLFANMNNGNYFITAVKPGFLSNQSASITVSDRDFAPINILLNADPDANTGTISGTVTDNTTNQPIPNAIVALYSISGGTETIIDVSKTNAGGLYMFGDLPAGTYRVKATVQVEV</sequence>
<keyword evidence="4" id="KW-0176">Collagen</keyword>
<evidence type="ECO:0000256" key="1">
    <source>
        <dbReference type="ARBA" id="ARBA00007257"/>
    </source>
</evidence>
<dbReference type="EMBL" id="JBHSAP010000018">
    <property type="protein sequence ID" value="MFC4078000.1"/>
    <property type="molecule type" value="Genomic_DNA"/>
</dbReference>
<accession>A0ABV8JI42</accession>
<dbReference type="SUPFAM" id="SSF49478">
    <property type="entry name" value="Cna protein B-type domain"/>
    <property type="match status" value="1"/>
</dbReference>
<evidence type="ECO:0000256" key="2">
    <source>
        <dbReference type="ARBA" id="ARBA00022525"/>
    </source>
</evidence>
<dbReference type="RefSeq" id="WP_380705833.1">
    <property type="nucleotide sequence ID" value="NZ_JBHSAP010000018.1"/>
</dbReference>
<dbReference type="SUPFAM" id="SSF49464">
    <property type="entry name" value="Carboxypeptidase regulatory domain-like"/>
    <property type="match status" value="1"/>
</dbReference>
<protein>
    <submittedName>
        <fullName evidence="4">Collagen binding domain-containing protein</fullName>
    </submittedName>
</protein>
<evidence type="ECO:0000313" key="5">
    <source>
        <dbReference type="Proteomes" id="UP001595843"/>
    </source>
</evidence>
<dbReference type="PANTHER" id="PTHR36108">
    <property type="entry name" value="COLOSSIN-B-RELATED"/>
    <property type="match status" value="1"/>
</dbReference>
<comment type="caution">
    <text evidence="4">The sequence shown here is derived from an EMBL/GenBank/DDBJ whole genome shotgun (WGS) entry which is preliminary data.</text>
</comment>
<dbReference type="SUPFAM" id="SSF49452">
    <property type="entry name" value="Starch-binding domain-like"/>
    <property type="match status" value="1"/>
</dbReference>
<keyword evidence="3" id="KW-0732">Signal</keyword>
<gene>
    <name evidence="4" type="ORF">ACFOUO_14450</name>
</gene>
<dbReference type="Proteomes" id="UP001595843">
    <property type="component" value="Unassembled WGS sequence"/>
</dbReference>
<comment type="similarity">
    <text evidence="1">Belongs to the serine-aspartate repeat-containing protein (SDr) family.</text>
</comment>
<proteinExistence type="inferred from homology"/>
<reference evidence="5" key="1">
    <citation type="journal article" date="2019" name="Int. J. Syst. Evol. Microbiol.">
        <title>The Global Catalogue of Microorganisms (GCM) 10K type strain sequencing project: providing services to taxonomists for standard genome sequencing and annotation.</title>
        <authorList>
            <consortium name="The Broad Institute Genomics Platform"/>
            <consortium name="The Broad Institute Genome Sequencing Center for Infectious Disease"/>
            <person name="Wu L."/>
            <person name="Ma J."/>
        </authorList>
    </citation>
    <scope>NUCLEOTIDE SEQUENCE [LARGE SCALE GENOMIC DNA]</scope>
    <source>
        <strain evidence="5">IBRC-M 10813</strain>
    </source>
</reference>
<dbReference type="PANTHER" id="PTHR36108:SF13">
    <property type="entry name" value="COLOSSIN-B-RELATED"/>
    <property type="match status" value="1"/>
</dbReference>
<evidence type="ECO:0000256" key="3">
    <source>
        <dbReference type="ARBA" id="ARBA00022729"/>
    </source>
</evidence>
<dbReference type="InterPro" id="IPR008969">
    <property type="entry name" value="CarboxyPept-like_regulatory"/>
</dbReference>
<keyword evidence="2" id="KW-0964">Secreted</keyword>
<dbReference type="Gene3D" id="2.60.40.1120">
    <property type="entry name" value="Carboxypeptidase-like, regulatory domain"/>
    <property type="match status" value="3"/>
</dbReference>